<dbReference type="RefSeq" id="WP_165181635.1">
    <property type="nucleotide sequence ID" value="NZ_JAAKZI010000012.1"/>
</dbReference>
<organism evidence="3 4">
    <name type="scientific">Arthrobacter silviterrae</name>
    <dbReference type="NCBI Taxonomy" id="2026658"/>
    <lineage>
        <taxon>Bacteria</taxon>
        <taxon>Bacillati</taxon>
        <taxon>Actinomycetota</taxon>
        <taxon>Actinomycetes</taxon>
        <taxon>Micrococcales</taxon>
        <taxon>Micrococcaceae</taxon>
        <taxon>Arthrobacter</taxon>
    </lineage>
</organism>
<keyword evidence="2" id="KW-0472">Membrane</keyword>
<feature type="transmembrane region" description="Helical" evidence="2">
    <location>
        <begin position="30"/>
        <end position="51"/>
    </location>
</feature>
<keyword evidence="4" id="KW-1185">Reference proteome</keyword>
<evidence type="ECO:0000313" key="3">
    <source>
        <dbReference type="EMBL" id="NGN83529.1"/>
    </source>
</evidence>
<protein>
    <submittedName>
        <fullName evidence="3">MFS transporter</fullName>
    </submittedName>
</protein>
<reference evidence="3 4" key="1">
    <citation type="submission" date="2020-02" db="EMBL/GenBank/DDBJ databases">
        <title>Genome sequence of the type strain DSM 27180 of Arthrobacter silviterrae.</title>
        <authorList>
            <person name="Gao J."/>
            <person name="Sun J."/>
        </authorList>
    </citation>
    <scope>NUCLEOTIDE SEQUENCE [LARGE SCALE GENOMIC DNA]</scope>
    <source>
        <strain evidence="3 4">DSM 27180</strain>
    </source>
</reference>
<sequence length="113" mass="11798">MTSQPADPSSDAARTPPERRRVQLRRAPKYVPFLIAGALVGVVVAGILTLISPGIENFDPSSIFGFFAVLLVLPGAGLGAVVALVIDRRSLRHSLTAVVESVPEHDDGSPASA</sequence>
<evidence type="ECO:0000256" key="1">
    <source>
        <dbReference type="SAM" id="MobiDB-lite"/>
    </source>
</evidence>
<comment type="caution">
    <text evidence="3">The sequence shown here is derived from an EMBL/GenBank/DDBJ whole genome shotgun (WGS) entry which is preliminary data.</text>
</comment>
<proteinExistence type="predicted"/>
<feature type="transmembrane region" description="Helical" evidence="2">
    <location>
        <begin position="63"/>
        <end position="86"/>
    </location>
</feature>
<keyword evidence="2" id="KW-0812">Transmembrane</keyword>
<dbReference type="Proteomes" id="UP000479226">
    <property type="component" value="Unassembled WGS sequence"/>
</dbReference>
<gene>
    <name evidence="3" type="ORF">G6N77_08670</name>
</gene>
<feature type="region of interest" description="Disordered" evidence="1">
    <location>
        <begin position="1"/>
        <end position="21"/>
    </location>
</feature>
<accession>A0ABX0DDS8</accession>
<name>A0ABX0DDS8_9MICC</name>
<evidence type="ECO:0000313" key="4">
    <source>
        <dbReference type="Proteomes" id="UP000479226"/>
    </source>
</evidence>
<evidence type="ECO:0000256" key="2">
    <source>
        <dbReference type="SAM" id="Phobius"/>
    </source>
</evidence>
<keyword evidence="2" id="KW-1133">Transmembrane helix</keyword>
<dbReference type="EMBL" id="JAAKZI010000012">
    <property type="protein sequence ID" value="NGN83529.1"/>
    <property type="molecule type" value="Genomic_DNA"/>
</dbReference>